<evidence type="ECO:0000313" key="1">
    <source>
        <dbReference type="EMBL" id="GEU93915.1"/>
    </source>
</evidence>
<dbReference type="EMBL" id="BKCJ010010952">
    <property type="protein sequence ID" value="GEU93915.1"/>
    <property type="molecule type" value="Genomic_DNA"/>
</dbReference>
<sequence>MAGLLFNKCKEDRVRVLMVHGIREMLQDLREKMMQVKQGLLSVIIVRAHEAGLVLDEEQLAFLADLGIPNGQAI</sequence>
<gene>
    <name evidence="1" type="ORF">Tci_065893</name>
</gene>
<accession>A0A6L2PAN2</accession>
<reference evidence="1" key="1">
    <citation type="journal article" date="2019" name="Sci. Rep.">
        <title>Draft genome of Tanacetum cinerariifolium, the natural source of mosquito coil.</title>
        <authorList>
            <person name="Yamashiro T."/>
            <person name="Shiraishi A."/>
            <person name="Satake H."/>
            <person name="Nakayama K."/>
        </authorList>
    </citation>
    <scope>NUCLEOTIDE SEQUENCE</scope>
</reference>
<organism evidence="1">
    <name type="scientific">Tanacetum cinerariifolium</name>
    <name type="common">Dalmatian daisy</name>
    <name type="synonym">Chrysanthemum cinerariifolium</name>
    <dbReference type="NCBI Taxonomy" id="118510"/>
    <lineage>
        <taxon>Eukaryota</taxon>
        <taxon>Viridiplantae</taxon>
        <taxon>Streptophyta</taxon>
        <taxon>Embryophyta</taxon>
        <taxon>Tracheophyta</taxon>
        <taxon>Spermatophyta</taxon>
        <taxon>Magnoliopsida</taxon>
        <taxon>eudicotyledons</taxon>
        <taxon>Gunneridae</taxon>
        <taxon>Pentapetalae</taxon>
        <taxon>asterids</taxon>
        <taxon>campanulids</taxon>
        <taxon>Asterales</taxon>
        <taxon>Asteraceae</taxon>
        <taxon>Asteroideae</taxon>
        <taxon>Anthemideae</taxon>
        <taxon>Anthemidinae</taxon>
        <taxon>Tanacetum</taxon>
    </lineage>
</organism>
<protein>
    <submittedName>
        <fullName evidence="1">Uncharacterized protein</fullName>
    </submittedName>
</protein>
<proteinExistence type="predicted"/>
<comment type="caution">
    <text evidence="1">The sequence shown here is derived from an EMBL/GenBank/DDBJ whole genome shotgun (WGS) entry which is preliminary data.</text>
</comment>
<name>A0A6L2PAN2_TANCI</name>
<dbReference type="AlphaFoldDB" id="A0A6L2PAN2"/>